<dbReference type="PROSITE" id="PS00976">
    <property type="entry name" value="NMT_2"/>
    <property type="match status" value="1"/>
</dbReference>
<evidence type="ECO:0000313" key="19">
    <source>
        <dbReference type="Proteomes" id="UP000613401"/>
    </source>
</evidence>
<dbReference type="PANTHER" id="PTHR11377:SF5">
    <property type="entry name" value="GLYCYLPEPTIDE N-TETRADECANOYLTRANSFERASE"/>
    <property type="match status" value="1"/>
</dbReference>
<dbReference type="SUPFAM" id="SSF55729">
    <property type="entry name" value="Acyl-CoA N-acyltransferases (Nat)"/>
    <property type="match status" value="2"/>
</dbReference>
<dbReference type="PANTHER" id="PTHR11377">
    <property type="entry name" value="N-MYRISTOYL TRANSFERASE"/>
    <property type="match status" value="1"/>
</dbReference>
<feature type="compositionally biased region" description="Basic and acidic residues" evidence="13">
    <location>
        <begin position="421"/>
        <end position="431"/>
    </location>
</feature>
<proteinExistence type="inferred from homology"/>
<evidence type="ECO:0000259" key="16">
    <source>
        <dbReference type="Pfam" id="PF02799"/>
    </source>
</evidence>
<evidence type="ECO:0000256" key="1">
    <source>
        <dbReference type="ARBA" id="ARBA00003900"/>
    </source>
</evidence>
<dbReference type="Gene3D" id="3.40.630.30">
    <property type="match status" value="2"/>
</dbReference>
<keyword evidence="14" id="KW-0472">Membrane</keyword>
<dbReference type="InterPro" id="IPR029058">
    <property type="entry name" value="AB_hydrolase_fold"/>
</dbReference>
<dbReference type="Pfam" id="PF01233">
    <property type="entry name" value="NMT"/>
    <property type="match status" value="1"/>
</dbReference>
<keyword evidence="7" id="KW-0963">Cytoplasm</keyword>
<dbReference type="EC" id="2.3.1.97" evidence="5 11"/>
<name>A0A8H4CVE3_COLGL</name>
<evidence type="ECO:0000259" key="17">
    <source>
        <dbReference type="Pfam" id="PF12697"/>
    </source>
</evidence>
<protein>
    <recommendedName>
        <fullName evidence="6 11">Glycylpeptide N-tetradecanoyltransferase</fullName>
        <ecNumber evidence="5 11">2.3.1.97</ecNumber>
    </recommendedName>
</protein>
<comment type="function">
    <text evidence="1 11">Adds a myristoyl group to the N-terminal glycine residue of certain cellular proteins.</text>
</comment>
<dbReference type="EMBL" id="WVTB01000011">
    <property type="protein sequence ID" value="KAF3810571.1"/>
    <property type="molecule type" value="Genomic_DNA"/>
</dbReference>
<evidence type="ECO:0000256" key="3">
    <source>
        <dbReference type="ARBA" id="ARBA00009469"/>
    </source>
</evidence>
<evidence type="ECO:0000256" key="8">
    <source>
        <dbReference type="ARBA" id="ARBA00022679"/>
    </source>
</evidence>
<evidence type="ECO:0000256" key="14">
    <source>
        <dbReference type="SAM" id="Phobius"/>
    </source>
</evidence>
<keyword evidence="14" id="KW-0812">Transmembrane</keyword>
<feature type="domain" description="Glycylpeptide N-tetradecanoyltransferase N-terminal" evidence="15">
    <location>
        <begin position="574"/>
        <end position="728"/>
    </location>
</feature>
<reference evidence="18" key="1">
    <citation type="journal article" date="2020" name="Phytopathology">
        <title>Genome sequence and comparative analysis of Colletotrichum gloeosporioides isolated from Liriodendron leaves.</title>
        <authorList>
            <person name="Fu F.F."/>
            <person name="Hao Z."/>
            <person name="Wang P."/>
            <person name="Lu Y."/>
            <person name="Xue L.J."/>
            <person name="Wei G."/>
            <person name="Tian Y."/>
            <person name="Baishi H."/>
            <person name="Xu H."/>
            <person name="Shi J."/>
            <person name="Cheng T."/>
            <person name="Wang G."/>
            <person name="Yi Y."/>
            <person name="Chen J."/>
        </authorList>
    </citation>
    <scope>NUCLEOTIDE SEQUENCE</scope>
    <source>
        <strain evidence="18">Lc1</strain>
    </source>
</reference>
<dbReference type="AlphaFoldDB" id="A0A8H4CVE3"/>
<dbReference type="Pfam" id="PF12697">
    <property type="entry name" value="Abhydrolase_6"/>
    <property type="match status" value="1"/>
</dbReference>
<comment type="caution">
    <text evidence="18">The sequence shown here is derived from an EMBL/GenBank/DDBJ whole genome shotgun (WGS) entry which is preliminary data.</text>
</comment>
<feature type="domain" description="AB hydrolase-1" evidence="17">
    <location>
        <begin position="147"/>
        <end position="270"/>
    </location>
</feature>
<evidence type="ECO:0000256" key="11">
    <source>
        <dbReference type="RuleBase" id="RU000586"/>
    </source>
</evidence>
<evidence type="ECO:0000256" key="7">
    <source>
        <dbReference type="ARBA" id="ARBA00022490"/>
    </source>
</evidence>
<evidence type="ECO:0000256" key="6">
    <source>
        <dbReference type="ARBA" id="ARBA00022240"/>
    </source>
</evidence>
<dbReference type="Gene3D" id="3.40.50.1820">
    <property type="entry name" value="alpha/beta hydrolase"/>
    <property type="match status" value="1"/>
</dbReference>
<dbReference type="FunFam" id="3.40.630.30:FF:000042">
    <property type="entry name" value="Glycylpeptide N-tetradecanoyltransferase"/>
    <property type="match status" value="1"/>
</dbReference>
<reference evidence="18" key="2">
    <citation type="submission" date="2020-03" db="EMBL/GenBank/DDBJ databases">
        <authorList>
            <person name="Fu F.-F."/>
            <person name="Chen J."/>
        </authorList>
    </citation>
    <scope>NUCLEOTIDE SEQUENCE</scope>
    <source>
        <strain evidence="18">Lc1</strain>
    </source>
</reference>
<comment type="catalytic activity">
    <reaction evidence="10 11">
        <text>N-terminal glycyl-[protein] + tetradecanoyl-CoA = N-tetradecanoylglycyl-[protein] + CoA + H(+)</text>
        <dbReference type="Rhea" id="RHEA:15521"/>
        <dbReference type="Rhea" id="RHEA-COMP:12666"/>
        <dbReference type="Rhea" id="RHEA-COMP:12667"/>
        <dbReference type="ChEBI" id="CHEBI:15378"/>
        <dbReference type="ChEBI" id="CHEBI:57287"/>
        <dbReference type="ChEBI" id="CHEBI:57385"/>
        <dbReference type="ChEBI" id="CHEBI:64723"/>
        <dbReference type="ChEBI" id="CHEBI:133050"/>
        <dbReference type="EC" id="2.3.1.97"/>
    </reaction>
</comment>
<dbReference type="GO" id="GO:0004379">
    <property type="term" value="F:glycylpeptide N-tetradecanoyltransferase activity"/>
    <property type="evidence" value="ECO:0007669"/>
    <property type="project" value="UniProtKB-EC"/>
</dbReference>
<evidence type="ECO:0000259" key="15">
    <source>
        <dbReference type="Pfam" id="PF01233"/>
    </source>
</evidence>
<comment type="subcellular location">
    <subcellularLocation>
        <location evidence="2">Cytoplasm</location>
    </subcellularLocation>
</comment>
<dbReference type="InterPro" id="IPR000073">
    <property type="entry name" value="AB_hydrolase_1"/>
</dbReference>
<feature type="compositionally biased region" description="Basic residues" evidence="13">
    <location>
        <begin position="453"/>
        <end position="465"/>
    </location>
</feature>
<keyword evidence="19" id="KW-1185">Reference proteome</keyword>
<dbReference type="FunFam" id="3.40.630.30:FF:000056">
    <property type="entry name" value="Glycylpeptide N-tetradecanoyltransferase"/>
    <property type="match status" value="1"/>
</dbReference>
<feature type="domain" description="Glycylpeptide N-tetradecanoyltransferase C-terminal" evidence="16">
    <location>
        <begin position="742"/>
        <end position="957"/>
    </location>
</feature>
<evidence type="ECO:0000256" key="5">
    <source>
        <dbReference type="ARBA" id="ARBA00012923"/>
    </source>
</evidence>
<dbReference type="GO" id="GO:0005737">
    <property type="term" value="C:cytoplasm"/>
    <property type="evidence" value="ECO:0007669"/>
    <property type="project" value="UniProtKB-SubCell"/>
</dbReference>
<dbReference type="GeneID" id="69020928"/>
<dbReference type="InterPro" id="IPR016181">
    <property type="entry name" value="Acyl_CoA_acyltransferase"/>
</dbReference>
<feature type="compositionally biased region" description="Basic and acidic residues" evidence="13">
    <location>
        <begin position="466"/>
        <end position="480"/>
    </location>
</feature>
<feature type="compositionally biased region" description="Acidic residues" evidence="13">
    <location>
        <begin position="432"/>
        <end position="443"/>
    </location>
</feature>
<sequence length="959" mass="106854">MTVPLSPILRSAVWVVAAPLGLYFTFLALGATPFFQRHFLYAHKINTLWWRGVNEPERFGFAKGQVTPFSLNTPDGVNLYAWHVMPLPAYLKQEERFSAQRPGFCEDFTQTESFKALKEDPEARNAGDIAQNHRPDSYHVITDTSSYHVLAIDYRGFGHSTGTPSEDGLIQDAATLIDWVINVAGVSSDRIVLLGQSLGTAVTSGVAELYASQGIEFGGVILVAGFSNLPKMLSGYKIGGLFPVLGPLKVWPGFLGYMETFIYDKWPSADRLESLVKLTKRRLRLTLISAKDDSDIPCEESSKLFRAAANATVDGGLSDHAFESWKEVRTIHKGKNAFVTTWHADHNIIIRQEMFPYGGHNDIMGYAPVILAVMRSFDLAGTAYDAAGSDTSSRTFTNMPAEESKPLDPAVKQAEDAVAEAENKGKGKEPEVESEEEEDDAPEEAGAPASGGAKKKKKKSKRKKVKEALTGKPSDPEQQIRDAIGGLTPQQLTELLALNPALANEIGASGSGNQSAEQTANALKQLNLQDIMTGLASAGKNAKDMASYKFWATQPVPKFGDGDKKIEEGPIRVQKVEDVPKEPAPMVSGFEWVTMNLEDEGEMKEVYELLNGHYVEDDEAMFRFNYSPAMLQWALMAPGWRKEWHVGVRASQSRKLVAFISAIPVNLRVRKNVITCSEVNFMVVHKKLRGKRLAPVLIKEITRRSNLREIWQGLYTGGVVLPKPVSTCRYFHRAINWQKLYEVGFSPLPANSKPQFQIRKYALPDNTSTKGLRELQEKDIEQASALLDKYLARFDMAPQFSKEEFKHWFLHDKEKGGEQVIWTYVVENNGKITDFFSFYCLESTIINSTKHQVIRAAYLWYYASEIGTTQPLDKEALKPRLNSLIGDALILAKKHRFDVFNGLSLLDNGLFLEQQKFGPGDGQLHYYLFNYLAAPIAGGVDRRNKLDEENLSGIGLVML</sequence>
<comment type="similarity">
    <text evidence="3 12">Belongs to the NMT family.</text>
</comment>
<dbReference type="Pfam" id="PF02799">
    <property type="entry name" value="NMT_C"/>
    <property type="match status" value="1"/>
</dbReference>
<evidence type="ECO:0000256" key="9">
    <source>
        <dbReference type="ARBA" id="ARBA00023315"/>
    </source>
</evidence>
<dbReference type="SUPFAM" id="SSF53474">
    <property type="entry name" value="alpha/beta-Hydrolases"/>
    <property type="match status" value="1"/>
</dbReference>
<dbReference type="InterPro" id="IPR022677">
    <property type="entry name" value="NMT_C"/>
</dbReference>
<evidence type="ECO:0000256" key="13">
    <source>
        <dbReference type="SAM" id="MobiDB-lite"/>
    </source>
</evidence>
<feature type="transmembrane region" description="Helical" evidence="14">
    <location>
        <begin position="12"/>
        <end position="35"/>
    </location>
</feature>
<dbReference type="InterPro" id="IPR000903">
    <property type="entry name" value="NMT"/>
</dbReference>
<accession>A0A8H4CVE3</accession>
<feature type="region of interest" description="Disordered" evidence="13">
    <location>
        <begin position="388"/>
        <end position="480"/>
    </location>
</feature>
<dbReference type="Proteomes" id="UP000613401">
    <property type="component" value="Unassembled WGS sequence"/>
</dbReference>
<evidence type="ECO:0000256" key="4">
    <source>
        <dbReference type="ARBA" id="ARBA00011245"/>
    </source>
</evidence>
<dbReference type="RefSeq" id="XP_045269730.1">
    <property type="nucleotide sequence ID" value="XM_045413659.1"/>
</dbReference>
<gene>
    <name evidence="18" type="ORF">GCG54_00013812</name>
</gene>
<organism evidence="18 19">
    <name type="scientific">Colletotrichum gloeosporioides</name>
    <name type="common">Anthracnose fungus</name>
    <name type="synonym">Glomerella cingulata</name>
    <dbReference type="NCBI Taxonomy" id="474922"/>
    <lineage>
        <taxon>Eukaryota</taxon>
        <taxon>Fungi</taxon>
        <taxon>Dikarya</taxon>
        <taxon>Ascomycota</taxon>
        <taxon>Pezizomycotina</taxon>
        <taxon>Sordariomycetes</taxon>
        <taxon>Hypocreomycetidae</taxon>
        <taxon>Glomerellales</taxon>
        <taxon>Glomerellaceae</taxon>
        <taxon>Colletotrichum</taxon>
        <taxon>Colletotrichum gloeosporioides species complex</taxon>
    </lineage>
</organism>
<keyword evidence="8 11" id="KW-0808">Transferase</keyword>
<evidence type="ECO:0000256" key="12">
    <source>
        <dbReference type="RuleBase" id="RU004178"/>
    </source>
</evidence>
<evidence type="ECO:0000256" key="2">
    <source>
        <dbReference type="ARBA" id="ARBA00004496"/>
    </source>
</evidence>
<dbReference type="InterPro" id="IPR022676">
    <property type="entry name" value="NMT_N"/>
</dbReference>
<keyword evidence="14" id="KW-1133">Transmembrane helix</keyword>
<keyword evidence="9 11" id="KW-0012">Acyltransferase</keyword>
<feature type="compositionally biased region" description="Polar residues" evidence="13">
    <location>
        <begin position="389"/>
        <end position="398"/>
    </location>
</feature>
<comment type="subunit">
    <text evidence="4">Monomer.</text>
</comment>
<dbReference type="InterPro" id="IPR022678">
    <property type="entry name" value="NMT_CS"/>
</dbReference>
<evidence type="ECO:0000256" key="10">
    <source>
        <dbReference type="ARBA" id="ARBA00048276"/>
    </source>
</evidence>
<evidence type="ECO:0000313" key="18">
    <source>
        <dbReference type="EMBL" id="KAF3810571.1"/>
    </source>
</evidence>